<evidence type="ECO:0000313" key="1">
    <source>
        <dbReference type="EMBL" id="AJC74754.1"/>
    </source>
</evidence>
<name>A0A0X1KU07_9THEM</name>
<dbReference type="EMBL" id="CP007141">
    <property type="protein sequence ID" value="AJC74754.1"/>
    <property type="molecule type" value="Genomic_DNA"/>
</dbReference>
<reference evidence="1 2" key="1">
    <citation type="submission" date="2014-01" db="EMBL/GenBank/DDBJ databases">
        <title>Genome sequencing of Thermotog hypogea.</title>
        <authorList>
            <person name="Zhang X."/>
            <person name="Alvare G."/>
            <person name="Fristensky B."/>
            <person name="Chen L."/>
            <person name="Suen T."/>
            <person name="Chen Q."/>
            <person name="Ma K."/>
        </authorList>
    </citation>
    <scope>NUCLEOTIDE SEQUENCE [LARGE SCALE GENOMIC DNA]</scope>
    <source>
        <strain evidence="1 2">DSM 11164</strain>
    </source>
</reference>
<gene>
    <name evidence="1" type="ORF">AJ81_05455</name>
</gene>
<sequence>MFVFFKALNGYYDALGSVVRMFESMRKDLENFIQMAEPEDRERYEEALLDLSMKMQNTFADAYAIALEIMDIFLKVNKGGDRGSCLVEELPSAQRTQQELSEN</sequence>
<dbReference type="Proteomes" id="UP000077469">
    <property type="component" value="Chromosome"/>
</dbReference>
<proteinExistence type="predicted"/>
<organism evidence="1 2">
    <name type="scientific">Pseudothermotoga hypogea DSM 11164 = NBRC 106472</name>
    <dbReference type="NCBI Taxonomy" id="1123384"/>
    <lineage>
        <taxon>Bacteria</taxon>
        <taxon>Thermotogati</taxon>
        <taxon>Thermotogota</taxon>
        <taxon>Thermotogae</taxon>
        <taxon>Thermotogales</taxon>
        <taxon>Thermotogaceae</taxon>
        <taxon>Pseudothermotoga</taxon>
    </lineage>
</organism>
<dbReference type="PATRIC" id="fig|1123384.7.peg.1080"/>
<protein>
    <submittedName>
        <fullName evidence="1">Uncharacterized protein</fullName>
    </submittedName>
</protein>
<accession>A0A0X1KU07</accession>
<dbReference type="RefSeq" id="WP_031505205.1">
    <property type="nucleotide sequence ID" value="NC_022795.1"/>
</dbReference>
<dbReference type="KEGG" id="phy:AJ81_05455"/>
<dbReference type="PaxDb" id="1123384-AJ81_05455"/>
<dbReference type="AlphaFoldDB" id="A0A0X1KU07"/>
<dbReference type="STRING" id="1123384.AJ81_05455"/>
<keyword evidence="2" id="KW-1185">Reference proteome</keyword>
<evidence type="ECO:0000313" key="2">
    <source>
        <dbReference type="Proteomes" id="UP000077469"/>
    </source>
</evidence>